<keyword evidence="1" id="KW-0479">Metal-binding</keyword>
<proteinExistence type="predicted"/>
<dbReference type="GO" id="GO:0031123">
    <property type="term" value="P:RNA 3'-end processing"/>
    <property type="evidence" value="ECO:0007669"/>
    <property type="project" value="TreeGrafter"/>
</dbReference>
<dbReference type="Proteomes" id="UP001224775">
    <property type="component" value="Unassembled WGS sequence"/>
</dbReference>
<feature type="region of interest" description="Disordered" evidence="3">
    <location>
        <begin position="478"/>
        <end position="508"/>
    </location>
</feature>
<dbReference type="GO" id="GO:0031499">
    <property type="term" value="C:TRAMP complex"/>
    <property type="evidence" value="ECO:0007669"/>
    <property type="project" value="TreeGrafter"/>
</dbReference>
<reference evidence="6" key="1">
    <citation type="submission" date="2023-06" db="EMBL/GenBank/DDBJ databases">
        <title>Survivors Of The Sea: Transcriptome response of Skeletonema marinoi to long-term dormancy.</title>
        <authorList>
            <person name="Pinder M.I.M."/>
            <person name="Kourtchenko O."/>
            <person name="Robertson E.K."/>
            <person name="Larsson T."/>
            <person name="Maumus F."/>
            <person name="Osuna-Cruz C.M."/>
            <person name="Vancaester E."/>
            <person name="Stenow R."/>
            <person name="Vandepoele K."/>
            <person name="Ploug H."/>
            <person name="Bruchert V."/>
            <person name="Godhe A."/>
            <person name="Topel M."/>
        </authorList>
    </citation>
    <scope>NUCLEOTIDE SEQUENCE</scope>
    <source>
        <strain evidence="6">R05AC</strain>
    </source>
</reference>
<dbReference type="InterPro" id="IPR002058">
    <property type="entry name" value="PAP_assoc"/>
</dbReference>
<feature type="domain" description="Poly(A) RNA polymerase mitochondrial-like central palm" evidence="5">
    <location>
        <begin position="532"/>
        <end position="671"/>
    </location>
</feature>
<feature type="compositionally biased region" description="Basic and acidic residues" evidence="3">
    <location>
        <begin position="155"/>
        <end position="167"/>
    </location>
</feature>
<dbReference type="GO" id="GO:1990817">
    <property type="term" value="F:poly(A) RNA polymerase activity"/>
    <property type="evidence" value="ECO:0007669"/>
    <property type="project" value="UniProtKB-EC"/>
</dbReference>
<evidence type="ECO:0000256" key="3">
    <source>
        <dbReference type="SAM" id="MobiDB-lite"/>
    </source>
</evidence>
<dbReference type="GO" id="GO:0043634">
    <property type="term" value="P:polyadenylation-dependent ncRNA catabolic process"/>
    <property type="evidence" value="ECO:0007669"/>
    <property type="project" value="TreeGrafter"/>
</dbReference>
<dbReference type="SUPFAM" id="SSF81301">
    <property type="entry name" value="Nucleotidyltransferase"/>
    <property type="match status" value="1"/>
</dbReference>
<feature type="compositionally biased region" description="Polar residues" evidence="3">
    <location>
        <begin position="478"/>
        <end position="491"/>
    </location>
</feature>
<dbReference type="InterPro" id="IPR043519">
    <property type="entry name" value="NT_sf"/>
</dbReference>
<evidence type="ECO:0000256" key="1">
    <source>
        <dbReference type="ARBA" id="ARBA00022723"/>
    </source>
</evidence>
<protein>
    <submittedName>
        <fullName evidence="6">Poly(A) RNA polymerase</fullName>
        <ecNumber evidence="6">2.7.7.19</ecNumber>
    </submittedName>
</protein>
<dbReference type="InterPro" id="IPR045862">
    <property type="entry name" value="Trf4-like"/>
</dbReference>
<sequence>MQTVHLILIPKAITTTMGFEEQTRVSRCSAAIRPEKMSLVRSSSCRRRAIPPQYKSLSNRSHNRSSSLGYSTSIGEALTDLLEKEREVAARMENNSVGPVSSTAASISSSRSDLNDPGLDIDDYHIPAKQINKRPAGMPPPTSLAPTQPSSIGKPRVETPVEDKNERGGMSPSVPLSVSSHVKAAMGATMTTSLSRDDLRSIDERFKLPRRRDDHHTMGHRPVDAILSYRNVVAQSSLPRNPASVKSHDGKQKHRDNTVPIKARSVRSTRTGIWVPGDFPSLSSSVLSTHSYREPMINKILHLDLACARSESALDADGAEDASHCNVIPAQNDDTITKDGATTISSVRSTSDVEPDRLASSLKEERNSYRDMCLTLGAENAKLRNLLASKVCAPLYHPPQFSAESPPQFQQNMPYDHHQRAPSYHQYMSVYSGGANFTTQPIVTMSDAGLHIESAVSEDGTDFHPSVVGNSISWQPRGDSVQSFSRRTSVGGTYADSDASPEHTPGGPGFHRIHYQDSFFGPIPLHGMQSRLSKDIDRYMQSLKTQLKKNEQRRTFAVNQITKAVKALWPRAQIKMYGSHVTKLCLPSSDMDFVICLPAVHKNAPATTPGDLEGRNAINETNQKILARKLKGENWLDQRSIKVIERTAVPVIKVSTKDSRSRIVQLDLSFDAKEHHGLEALDMIRHLLEEIPMIRPLVLVLKQFLLDRGLLTAYTGGLSSYCLFLMVARYCQEQSPTWNDRGSLLMGLLDFYGNFFEPRTTGISVRTRRYFSRFGENQHQEARRNNAATKPPRFQPLNRQSSFQTAQQPNQLQPGKFDPIWVEDPLNPGNNVGRNAFRIFQVQRAFSDAHRALVAALEWDINSMSEFGEDGEYPLLKCLLQNEDVFFSMDDPAPIRMSTSLGASSK</sequence>
<evidence type="ECO:0000259" key="5">
    <source>
        <dbReference type="Pfam" id="PF22600"/>
    </source>
</evidence>
<dbReference type="Pfam" id="PF03828">
    <property type="entry name" value="PAP_assoc"/>
    <property type="match status" value="1"/>
</dbReference>
<accession>A0AAD8YDQ1</accession>
<evidence type="ECO:0000313" key="7">
    <source>
        <dbReference type="Proteomes" id="UP001224775"/>
    </source>
</evidence>
<keyword evidence="6" id="KW-0548">Nucleotidyltransferase</keyword>
<dbReference type="AlphaFoldDB" id="A0AAD8YDQ1"/>
<organism evidence="6 7">
    <name type="scientific">Skeletonema marinoi</name>
    <dbReference type="NCBI Taxonomy" id="267567"/>
    <lineage>
        <taxon>Eukaryota</taxon>
        <taxon>Sar</taxon>
        <taxon>Stramenopiles</taxon>
        <taxon>Ochrophyta</taxon>
        <taxon>Bacillariophyta</taxon>
        <taxon>Coscinodiscophyceae</taxon>
        <taxon>Thalassiosirophycidae</taxon>
        <taxon>Thalassiosirales</taxon>
        <taxon>Skeletonemataceae</taxon>
        <taxon>Skeletonema</taxon>
        <taxon>Skeletonema marinoi-dohrnii complex</taxon>
    </lineage>
</organism>
<dbReference type="GO" id="GO:0005730">
    <property type="term" value="C:nucleolus"/>
    <property type="evidence" value="ECO:0007669"/>
    <property type="project" value="TreeGrafter"/>
</dbReference>
<dbReference type="PANTHER" id="PTHR23092">
    <property type="entry name" value="POLY(A) RNA POLYMERASE"/>
    <property type="match status" value="1"/>
</dbReference>
<dbReference type="GO" id="GO:0003729">
    <property type="term" value="F:mRNA binding"/>
    <property type="evidence" value="ECO:0007669"/>
    <property type="project" value="TreeGrafter"/>
</dbReference>
<keyword evidence="6" id="KW-0808">Transferase</keyword>
<dbReference type="Gene3D" id="3.30.460.10">
    <property type="entry name" value="Beta Polymerase, domain 2"/>
    <property type="match status" value="1"/>
</dbReference>
<keyword evidence="2" id="KW-0460">Magnesium</keyword>
<dbReference type="PANTHER" id="PTHR23092:SF15">
    <property type="entry name" value="INACTIVE NON-CANONICAL POLY(A) RNA POLYMERASE PROTEIN TRF4-2-RELATED"/>
    <property type="match status" value="1"/>
</dbReference>
<dbReference type="CDD" id="cd05402">
    <property type="entry name" value="NT_PAP_TUTase"/>
    <property type="match status" value="1"/>
</dbReference>
<keyword evidence="7" id="KW-1185">Reference proteome</keyword>
<feature type="compositionally biased region" description="Low complexity" evidence="3">
    <location>
        <begin position="101"/>
        <end position="112"/>
    </location>
</feature>
<comment type="caution">
    <text evidence="6">The sequence shown here is derived from an EMBL/GenBank/DDBJ whole genome shotgun (WGS) entry which is preliminary data.</text>
</comment>
<gene>
    <name evidence="6" type="ORF">QTG54_005756</name>
</gene>
<feature type="domain" description="PAP-associated" evidence="4">
    <location>
        <begin position="742"/>
        <end position="785"/>
    </location>
</feature>
<evidence type="ECO:0000259" key="4">
    <source>
        <dbReference type="Pfam" id="PF03828"/>
    </source>
</evidence>
<dbReference type="EC" id="2.7.7.19" evidence="6"/>
<dbReference type="EMBL" id="JATAAI010000009">
    <property type="protein sequence ID" value="KAK1743135.1"/>
    <property type="molecule type" value="Genomic_DNA"/>
</dbReference>
<evidence type="ECO:0000313" key="6">
    <source>
        <dbReference type="EMBL" id="KAK1743135.1"/>
    </source>
</evidence>
<dbReference type="SUPFAM" id="SSF81631">
    <property type="entry name" value="PAP/OAS1 substrate-binding domain"/>
    <property type="match status" value="1"/>
</dbReference>
<evidence type="ECO:0000256" key="2">
    <source>
        <dbReference type="ARBA" id="ARBA00022842"/>
    </source>
</evidence>
<feature type="region of interest" description="Disordered" evidence="3">
    <location>
        <begin position="777"/>
        <end position="816"/>
    </location>
</feature>
<dbReference type="GO" id="GO:0046872">
    <property type="term" value="F:metal ion binding"/>
    <property type="evidence" value="ECO:0007669"/>
    <property type="project" value="UniProtKB-KW"/>
</dbReference>
<name>A0AAD8YDQ1_9STRA</name>
<dbReference type="Pfam" id="PF22600">
    <property type="entry name" value="MTPAP-like_central"/>
    <property type="match status" value="1"/>
</dbReference>
<feature type="compositionally biased region" description="Polar residues" evidence="3">
    <location>
        <begin position="797"/>
        <end position="813"/>
    </location>
</feature>
<dbReference type="Gene3D" id="1.10.1410.10">
    <property type="match status" value="1"/>
</dbReference>
<feature type="region of interest" description="Disordered" evidence="3">
    <location>
        <begin position="93"/>
        <end position="118"/>
    </location>
</feature>
<dbReference type="InterPro" id="IPR054708">
    <property type="entry name" value="MTPAP-like_central"/>
</dbReference>
<feature type="region of interest" description="Disordered" evidence="3">
    <location>
        <begin position="132"/>
        <end position="176"/>
    </location>
</feature>